<dbReference type="PANTHER" id="PTHR43737:SF1">
    <property type="entry name" value="DUF1501 DOMAIN-CONTAINING PROTEIN"/>
    <property type="match status" value="1"/>
</dbReference>
<reference evidence="4" key="2">
    <citation type="submission" date="2020-09" db="EMBL/GenBank/DDBJ databases">
        <authorList>
            <person name="Sun Q."/>
            <person name="Kim S."/>
        </authorList>
    </citation>
    <scope>NUCLEOTIDE SEQUENCE</scope>
    <source>
        <strain evidence="4">KCTC 12710</strain>
    </source>
</reference>
<evidence type="ECO:0000259" key="3">
    <source>
        <dbReference type="Pfam" id="PF18962"/>
    </source>
</evidence>
<dbReference type="Proteomes" id="UP000636004">
    <property type="component" value="Unassembled WGS sequence"/>
</dbReference>
<dbReference type="EMBL" id="BMWZ01000003">
    <property type="protein sequence ID" value="GGZ78939.1"/>
    <property type="molecule type" value="Genomic_DNA"/>
</dbReference>
<evidence type="ECO:0000313" key="4">
    <source>
        <dbReference type="EMBL" id="GGZ78939.1"/>
    </source>
</evidence>
<feature type="chain" id="PRO_5037204213" description="Secretion system C-terminal sorting domain-containing protein" evidence="2">
    <location>
        <begin position="26"/>
        <end position="542"/>
    </location>
</feature>
<evidence type="ECO:0000256" key="2">
    <source>
        <dbReference type="SAM" id="SignalP"/>
    </source>
</evidence>
<dbReference type="Pfam" id="PF07394">
    <property type="entry name" value="DUF1501"/>
    <property type="match status" value="1"/>
</dbReference>
<accession>A0A918V7K0</accession>
<proteinExistence type="predicted"/>
<dbReference type="AlphaFoldDB" id="A0A918V7K0"/>
<evidence type="ECO:0000256" key="1">
    <source>
        <dbReference type="ARBA" id="ARBA00022729"/>
    </source>
</evidence>
<protein>
    <recommendedName>
        <fullName evidence="3">Secretion system C-terminal sorting domain-containing protein</fullName>
    </recommendedName>
</protein>
<keyword evidence="1 2" id="KW-0732">Signal</keyword>
<dbReference type="InterPro" id="IPR010869">
    <property type="entry name" value="DUF1501"/>
</dbReference>
<dbReference type="NCBIfam" id="TIGR04183">
    <property type="entry name" value="Por_Secre_tail"/>
    <property type="match status" value="1"/>
</dbReference>
<dbReference type="Pfam" id="PF18962">
    <property type="entry name" value="Por_Secre_tail"/>
    <property type="match status" value="1"/>
</dbReference>
<gene>
    <name evidence="4" type="ORF">GCM10007028_15510</name>
</gene>
<sequence length="542" mass="59339">MKRRHFIKLSSAATAIALTPFELQAAMKSFMPYTSCPDISNRKLVLINLAGANDGLNTIIPLNQYDIYSNLRPTIKVPISGINKYITLDRTLPDNQQIGLNPALTGLKSLYDKSWLRIMQSVGYPSQNKSHFKSTDLYLTGNDGNSLLNGTDTGWMGRFMELYYPDLVVENYPLAVEIGSNKTSLGFHAEEAHGLSLNITGQDPAGYYSVLSGLGGMPPLNIPDSDYGNQLEYITNIDAVSNTYAESISKAFNSGNNDVSYPDTDLSNQLKTVARLISGDLGSKVYMVRISGFDTHNEQVQGVGEAIGKHHSLLTDLSGSMEAFMNDLESQNLADDVVGLTFSEFGRKAKENGNLGTDHGEIAPMFVFGKPVAGGVSGTNPNLTEATSSNNYQIQTVQYDYRQTFATLLQNYLGADNAIIDATFFNHTLNDSFVNLKIEDILKSEFDTSKGCVANTNTPSIDNKNWLVYPNPIRDIVNISGINTPESLSFRIYNASGVLLMNKTETVIDGKVTLNLFSFSSGVFFFEILSGGSKEIHKVIKI</sequence>
<dbReference type="InterPro" id="IPR026444">
    <property type="entry name" value="Secre_tail"/>
</dbReference>
<keyword evidence="5" id="KW-1185">Reference proteome</keyword>
<name>A0A918V7K0_9FLAO</name>
<feature type="signal peptide" evidence="2">
    <location>
        <begin position="1"/>
        <end position="25"/>
    </location>
</feature>
<dbReference type="RefSeq" id="WP_189360219.1">
    <property type="nucleotide sequence ID" value="NZ_BMWZ01000003.1"/>
</dbReference>
<dbReference type="PANTHER" id="PTHR43737">
    <property type="entry name" value="BLL7424 PROTEIN"/>
    <property type="match status" value="1"/>
</dbReference>
<organism evidence="4 5">
    <name type="scientific">Algibacter mikhailovii</name>
    <dbReference type="NCBI Taxonomy" id="425498"/>
    <lineage>
        <taxon>Bacteria</taxon>
        <taxon>Pseudomonadati</taxon>
        <taxon>Bacteroidota</taxon>
        <taxon>Flavobacteriia</taxon>
        <taxon>Flavobacteriales</taxon>
        <taxon>Flavobacteriaceae</taxon>
        <taxon>Algibacter</taxon>
    </lineage>
</organism>
<reference evidence="4" key="1">
    <citation type="journal article" date="2014" name="Int. J. Syst. Evol. Microbiol.">
        <title>Complete genome sequence of Corynebacterium casei LMG S-19264T (=DSM 44701T), isolated from a smear-ripened cheese.</title>
        <authorList>
            <consortium name="US DOE Joint Genome Institute (JGI-PGF)"/>
            <person name="Walter F."/>
            <person name="Albersmeier A."/>
            <person name="Kalinowski J."/>
            <person name="Ruckert C."/>
        </authorList>
    </citation>
    <scope>NUCLEOTIDE SEQUENCE</scope>
    <source>
        <strain evidence="4">KCTC 12710</strain>
    </source>
</reference>
<evidence type="ECO:0000313" key="5">
    <source>
        <dbReference type="Proteomes" id="UP000636004"/>
    </source>
</evidence>
<comment type="caution">
    <text evidence="4">The sequence shown here is derived from an EMBL/GenBank/DDBJ whole genome shotgun (WGS) entry which is preliminary data.</text>
</comment>
<feature type="domain" description="Secretion system C-terminal sorting" evidence="3">
    <location>
        <begin position="468"/>
        <end position="540"/>
    </location>
</feature>